<dbReference type="RefSeq" id="WP_012162480.1">
    <property type="nucleotide sequence ID" value="NC_009925.1"/>
</dbReference>
<dbReference type="STRING" id="329726.AM1_1965"/>
<dbReference type="eggNOG" id="COG3806">
    <property type="taxonomic scope" value="Bacteria"/>
</dbReference>
<dbReference type="InterPro" id="IPR041916">
    <property type="entry name" value="Anti_sigma_zinc_sf"/>
</dbReference>
<dbReference type="SUPFAM" id="SSF51182">
    <property type="entry name" value="RmlC-like cupins"/>
    <property type="match status" value="1"/>
</dbReference>
<evidence type="ECO:0000313" key="3">
    <source>
        <dbReference type="Proteomes" id="UP000000268"/>
    </source>
</evidence>
<dbReference type="Gene3D" id="2.60.120.10">
    <property type="entry name" value="Jelly Rolls"/>
    <property type="match status" value="1"/>
</dbReference>
<gene>
    <name evidence="2" type="ordered locus">AM1_1965</name>
</gene>
<organism evidence="2 3">
    <name type="scientific">Acaryochloris marina (strain MBIC 11017)</name>
    <dbReference type="NCBI Taxonomy" id="329726"/>
    <lineage>
        <taxon>Bacteria</taxon>
        <taxon>Bacillati</taxon>
        <taxon>Cyanobacteriota</taxon>
        <taxon>Cyanophyceae</taxon>
        <taxon>Acaryochloridales</taxon>
        <taxon>Acaryochloridaceae</taxon>
        <taxon>Acaryochloris</taxon>
    </lineage>
</organism>
<reference evidence="2 3" key="1">
    <citation type="journal article" date="2008" name="Proc. Natl. Acad. Sci. U.S.A.">
        <title>Niche adaptation and genome expansion in the chlorophyll d-producing cyanobacterium Acaryochloris marina.</title>
        <authorList>
            <person name="Swingley W.D."/>
            <person name="Chen M."/>
            <person name="Cheung P.C."/>
            <person name="Conrad A.L."/>
            <person name="Dejesa L.C."/>
            <person name="Hao J."/>
            <person name="Honchak B.M."/>
            <person name="Karbach L.E."/>
            <person name="Kurdoglu A."/>
            <person name="Lahiri S."/>
            <person name="Mastrian S.D."/>
            <person name="Miyashita H."/>
            <person name="Page L."/>
            <person name="Ramakrishna P."/>
            <person name="Satoh S."/>
            <person name="Sattley W.M."/>
            <person name="Shimada Y."/>
            <person name="Taylor H.L."/>
            <person name="Tomo T."/>
            <person name="Tsuchiya T."/>
            <person name="Wang Z.T."/>
            <person name="Raymond J."/>
            <person name="Mimuro M."/>
            <person name="Blankenship R.E."/>
            <person name="Touchman J.W."/>
        </authorList>
    </citation>
    <scope>NUCLEOTIDE SEQUENCE [LARGE SCALE GENOMIC DNA]</scope>
    <source>
        <strain evidence="3">MBIC 11017</strain>
    </source>
</reference>
<dbReference type="Gene3D" id="1.10.10.1320">
    <property type="entry name" value="Anti-sigma factor, zinc-finger domain"/>
    <property type="match status" value="1"/>
</dbReference>
<dbReference type="AlphaFoldDB" id="B0CFG3"/>
<dbReference type="InterPro" id="IPR011051">
    <property type="entry name" value="RmlC_Cupin_sf"/>
</dbReference>
<feature type="domain" description="ChrR-like cupin" evidence="1">
    <location>
        <begin position="94"/>
        <end position="189"/>
    </location>
</feature>
<dbReference type="KEGG" id="amr:AM1_1965"/>
<sequence length="197" mass="21752">MSEHIPDRFFELAPLYALGSLAEGECQWVEAQMEAHPELTAEIAAYQAAIATLPYAVPQQSLPAGLKERVFRKTTGEAPPATEEPGIPVSKNFNFSDLKWRPFNAPGFEMAKLHLNRDSRELTCFVRAATGGLPYPAHRHAGPEEILMLEGELRIGETLYGPGDYIRAEADSVHPHAETVTACLFYLKTSVDNETLV</sequence>
<keyword evidence="3" id="KW-1185">Reference proteome</keyword>
<evidence type="ECO:0000259" key="1">
    <source>
        <dbReference type="Pfam" id="PF12973"/>
    </source>
</evidence>
<dbReference type="Proteomes" id="UP000000268">
    <property type="component" value="Chromosome"/>
</dbReference>
<protein>
    <recommendedName>
        <fullName evidence="1">ChrR-like cupin domain-containing protein</fullName>
    </recommendedName>
</protein>
<dbReference type="OrthoDB" id="9801227at2"/>
<dbReference type="HOGENOM" id="CLU_117524_0_0_3"/>
<name>B0CFG3_ACAM1</name>
<dbReference type="EMBL" id="CP000828">
    <property type="protein sequence ID" value="ABW26982.1"/>
    <property type="molecule type" value="Genomic_DNA"/>
</dbReference>
<evidence type="ECO:0000313" key="2">
    <source>
        <dbReference type="EMBL" id="ABW26982.1"/>
    </source>
</evidence>
<dbReference type="Pfam" id="PF12973">
    <property type="entry name" value="Cupin_7"/>
    <property type="match status" value="1"/>
</dbReference>
<proteinExistence type="predicted"/>
<accession>B0CFG3</accession>
<dbReference type="InterPro" id="IPR025979">
    <property type="entry name" value="ChrR-like_cupin_dom"/>
</dbReference>
<dbReference type="InterPro" id="IPR014710">
    <property type="entry name" value="RmlC-like_jellyroll"/>
</dbReference>